<feature type="coiled-coil region" evidence="1">
    <location>
        <begin position="134"/>
        <end position="326"/>
    </location>
</feature>
<organism evidence="2">
    <name type="scientific">Aplanochytrium stocchinoi</name>
    <dbReference type="NCBI Taxonomy" id="215587"/>
    <lineage>
        <taxon>Eukaryota</taxon>
        <taxon>Sar</taxon>
        <taxon>Stramenopiles</taxon>
        <taxon>Bigyra</taxon>
        <taxon>Labyrinthulomycetes</taxon>
        <taxon>Thraustochytrida</taxon>
        <taxon>Thraustochytriidae</taxon>
        <taxon>Aplanochytrium</taxon>
    </lineage>
</organism>
<dbReference type="AlphaFoldDB" id="A0A7S3PLA6"/>
<dbReference type="Gene3D" id="2.60.450.20">
    <property type="match status" value="1"/>
</dbReference>
<gene>
    <name evidence="2" type="ORF">ASTO00021_LOCUS13147</name>
</gene>
<evidence type="ECO:0000313" key="2">
    <source>
        <dbReference type="EMBL" id="CAE0443040.1"/>
    </source>
</evidence>
<name>A0A7S3PLA6_9STRA</name>
<dbReference type="InterPro" id="IPR047002">
    <property type="entry name" value="Tcp10_C_sf"/>
</dbReference>
<protein>
    <recommendedName>
        <fullName evidence="3">Centromere protein J C-terminal domain-containing protein</fullName>
    </recommendedName>
</protein>
<evidence type="ECO:0008006" key="3">
    <source>
        <dbReference type="Google" id="ProtNLM"/>
    </source>
</evidence>
<dbReference type="EMBL" id="HBIN01017241">
    <property type="protein sequence ID" value="CAE0443040.1"/>
    <property type="molecule type" value="Transcribed_RNA"/>
</dbReference>
<evidence type="ECO:0000256" key="1">
    <source>
        <dbReference type="SAM" id="Coils"/>
    </source>
</evidence>
<reference evidence="2" key="1">
    <citation type="submission" date="2021-01" db="EMBL/GenBank/DDBJ databases">
        <authorList>
            <person name="Corre E."/>
            <person name="Pelletier E."/>
            <person name="Niang G."/>
            <person name="Scheremetjew M."/>
            <person name="Finn R."/>
            <person name="Kale V."/>
            <person name="Holt S."/>
            <person name="Cochrane G."/>
            <person name="Meng A."/>
            <person name="Brown T."/>
            <person name="Cohen L."/>
        </authorList>
    </citation>
    <scope>NUCLEOTIDE SEQUENCE</scope>
    <source>
        <strain evidence="2">GSBS06</strain>
    </source>
</reference>
<keyword evidence="1" id="KW-0175">Coiled coil</keyword>
<proteinExistence type="predicted"/>
<accession>A0A7S3PLA6</accession>
<sequence>MFFDIHGNSDSDCDDDFASVVEPYSIVGKSVLVPIKKTSSEKTSLRKLETDDKEKENVAANKNKQIKMIDVTNVNEQVNESNQIQNETHKMVANEVPVSGLVKRMFATLDPKANAKDPKANTNTIIAGSKSYNNDMEEMRMKDLEREIEKFKQISFQLEKEKDKVSQSLAKISKMQEQSARQQNEFNKTYKSKREEFEEWKNSEREKLEKEKITIERQKRRIQSLQTDTMADRKDRSDIESLKASVAKIKLEKREYTNRMKGILQHKETRIKDLEQHVLELEETLSFAEQRRIDAWDKESEMKQILQQKEATITKMQQQLTQYIQQQQKKTDTCNKQTQTQFTNGDSEKDDVFISNNKQKVEKSDIKVKVFQDGHKLLKYPNGSTKEIFNDYSITRYINGDIEKVTKVANGENKIEYFYKKENTTVITYNILKKT</sequence>